<dbReference type="Proteomes" id="UP000005695">
    <property type="component" value="Unassembled WGS sequence"/>
</dbReference>
<feature type="domain" description="Ice-binding protein C-terminal" evidence="2">
    <location>
        <begin position="239"/>
        <end position="260"/>
    </location>
</feature>
<dbReference type="OrthoDB" id="5296954at2"/>
<comment type="caution">
    <text evidence="3">The sequence shown here is derived from an EMBL/GenBank/DDBJ whole genome shotgun (WGS) entry which is preliminary data.</text>
</comment>
<evidence type="ECO:0000313" key="4">
    <source>
        <dbReference type="Proteomes" id="UP000005695"/>
    </source>
</evidence>
<evidence type="ECO:0000313" key="3">
    <source>
        <dbReference type="EMBL" id="EAT15744.1"/>
    </source>
</evidence>
<sequence>MKNLCISALILLMAGLTAAPASATPLGNDITIFDGNATSAAWYGTGEDQEVEPGMVKNQVWDLEAFFIDSENTLSLSGGFNFSTGVNGYTSGDIFIAVVDSENDLPAYGDIHRSDTDGNNTHIGSYGYNFVLDLDMATGSYTAYQLDETSVLQTAYYQQNEGSSPWQYNAEDNDDAALLTGSFAFLDSNLNDTVTAFEGETHYLLTGFDLSFLGHGSEFYSHFTMGCGNDNLMGHGVVVPEPGTWLLLGAGLIGLALARRRNS</sequence>
<dbReference type="Pfam" id="PF07589">
    <property type="entry name" value="PEP-CTERM"/>
    <property type="match status" value="1"/>
</dbReference>
<dbReference type="RefSeq" id="WP_006000155.1">
    <property type="nucleotide sequence ID" value="NZ_AAEW02000008.1"/>
</dbReference>
<dbReference type="EMBL" id="AAEW02000008">
    <property type="protein sequence ID" value="EAT15744.1"/>
    <property type="molecule type" value="Genomic_DNA"/>
</dbReference>
<feature type="chain" id="PRO_5004192349" description="Ice-binding protein C-terminal domain-containing protein" evidence="1">
    <location>
        <begin position="24"/>
        <end position="263"/>
    </location>
</feature>
<keyword evidence="4" id="KW-1185">Reference proteome</keyword>
<organism evidence="3 4">
    <name type="scientific">Desulfuromonas acetoxidans (strain DSM 684 / 11070)</name>
    <dbReference type="NCBI Taxonomy" id="281689"/>
    <lineage>
        <taxon>Bacteria</taxon>
        <taxon>Pseudomonadati</taxon>
        <taxon>Thermodesulfobacteriota</taxon>
        <taxon>Desulfuromonadia</taxon>
        <taxon>Desulfuromonadales</taxon>
        <taxon>Desulfuromonadaceae</taxon>
        <taxon>Desulfuromonas</taxon>
    </lineage>
</organism>
<reference evidence="3" key="2">
    <citation type="submission" date="2006-05" db="EMBL/GenBank/DDBJ databases">
        <title>Sequencing of the draft genome and assembly of Desulfuromonas acetoxidans DSM 684.</title>
        <authorList>
            <consortium name="US DOE Joint Genome Institute (JGI-PGF)"/>
            <person name="Copeland A."/>
            <person name="Lucas S."/>
            <person name="Lapidus A."/>
            <person name="Barry K."/>
            <person name="Detter J.C."/>
            <person name="Glavina del Rio T."/>
            <person name="Hammon N."/>
            <person name="Israni S."/>
            <person name="Dalin E."/>
            <person name="Tice H."/>
            <person name="Bruce D."/>
            <person name="Pitluck S."/>
            <person name="Richardson P."/>
        </authorList>
    </citation>
    <scope>NUCLEOTIDE SEQUENCE [LARGE SCALE GENOMIC DNA]</scope>
    <source>
        <strain evidence="3">DSM 684</strain>
    </source>
</reference>
<name>Q1JZZ8_DESA6</name>
<keyword evidence="1" id="KW-0732">Signal</keyword>
<evidence type="ECO:0000259" key="2">
    <source>
        <dbReference type="Pfam" id="PF07589"/>
    </source>
</evidence>
<evidence type="ECO:0000256" key="1">
    <source>
        <dbReference type="SAM" id="SignalP"/>
    </source>
</evidence>
<protein>
    <recommendedName>
        <fullName evidence="2">Ice-binding protein C-terminal domain-containing protein</fullName>
    </recommendedName>
</protein>
<dbReference type="AlphaFoldDB" id="Q1JZZ8"/>
<dbReference type="InterPro" id="IPR013424">
    <property type="entry name" value="Ice-binding_C"/>
</dbReference>
<gene>
    <name evidence="3" type="ORF">Dace_2444</name>
</gene>
<dbReference type="NCBIfam" id="TIGR02595">
    <property type="entry name" value="PEP_CTERM"/>
    <property type="match status" value="1"/>
</dbReference>
<accession>Q1JZZ8</accession>
<proteinExistence type="predicted"/>
<feature type="signal peptide" evidence="1">
    <location>
        <begin position="1"/>
        <end position="23"/>
    </location>
</feature>
<reference evidence="3" key="1">
    <citation type="submission" date="2006-05" db="EMBL/GenBank/DDBJ databases">
        <title>Annotation of the draft genome assembly of Desulfuromonas acetoxidans DSM 684.</title>
        <authorList>
            <consortium name="US DOE Joint Genome Institute (JGI-ORNL)"/>
            <person name="Larimer F."/>
            <person name="Land M."/>
            <person name="Hauser L."/>
        </authorList>
    </citation>
    <scope>NUCLEOTIDE SEQUENCE [LARGE SCALE GENOMIC DNA]</scope>
    <source>
        <strain evidence="3">DSM 684</strain>
    </source>
</reference>